<dbReference type="EMBL" id="BSXT01005092">
    <property type="protein sequence ID" value="GMF59708.1"/>
    <property type="molecule type" value="Genomic_DNA"/>
</dbReference>
<dbReference type="AlphaFoldDB" id="A0A9W6YDD5"/>
<organism evidence="1 3">
    <name type="scientific">Phytophthora fragariaefolia</name>
    <dbReference type="NCBI Taxonomy" id="1490495"/>
    <lineage>
        <taxon>Eukaryota</taxon>
        <taxon>Sar</taxon>
        <taxon>Stramenopiles</taxon>
        <taxon>Oomycota</taxon>
        <taxon>Peronosporomycetes</taxon>
        <taxon>Peronosporales</taxon>
        <taxon>Peronosporaceae</taxon>
        <taxon>Phytophthora</taxon>
    </lineage>
</organism>
<sequence>MAVKSTWYRWPTQHVMTPTKSSSFLATDQSAARTASLRTGSNRDTQSCCEGVRTVKIAVNTGYTNVGSVSIPSHWSTLSLTALNSALSGSRRKKMSRPLMVIGMITVN</sequence>
<evidence type="ECO:0000313" key="3">
    <source>
        <dbReference type="Proteomes" id="UP001165121"/>
    </source>
</evidence>
<reference evidence="1" key="1">
    <citation type="submission" date="2023-04" db="EMBL/GenBank/DDBJ databases">
        <title>Phytophthora fragariaefolia NBRC 109709.</title>
        <authorList>
            <person name="Ichikawa N."/>
            <person name="Sato H."/>
            <person name="Tonouchi N."/>
        </authorList>
    </citation>
    <scope>NUCLEOTIDE SEQUENCE</scope>
    <source>
        <strain evidence="1">NBRC 109709</strain>
    </source>
</reference>
<comment type="caution">
    <text evidence="1">The sequence shown here is derived from an EMBL/GenBank/DDBJ whole genome shotgun (WGS) entry which is preliminary data.</text>
</comment>
<dbReference type="Proteomes" id="UP001165121">
    <property type="component" value="Unassembled WGS sequence"/>
</dbReference>
<dbReference type="EMBL" id="BSXT01005199">
    <property type="protein sequence ID" value="GMF60016.1"/>
    <property type="molecule type" value="Genomic_DNA"/>
</dbReference>
<protein>
    <submittedName>
        <fullName evidence="1">Unnamed protein product</fullName>
    </submittedName>
</protein>
<evidence type="ECO:0000313" key="1">
    <source>
        <dbReference type="EMBL" id="GMF59708.1"/>
    </source>
</evidence>
<name>A0A9W6YDD5_9STRA</name>
<evidence type="ECO:0000313" key="2">
    <source>
        <dbReference type="EMBL" id="GMF60016.1"/>
    </source>
</evidence>
<gene>
    <name evidence="1" type="ORF">Pfra01_002585700</name>
    <name evidence="2" type="ORF">Pfra01_002603800</name>
</gene>
<keyword evidence="3" id="KW-1185">Reference proteome</keyword>
<proteinExistence type="predicted"/>
<accession>A0A9W6YDD5</accession>